<dbReference type="GO" id="GO:0019905">
    <property type="term" value="F:syntaxin binding"/>
    <property type="evidence" value="ECO:0007669"/>
    <property type="project" value="InterPro"/>
</dbReference>
<feature type="region of interest" description="Disordered" evidence="2">
    <location>
        <begin position="186"/>
        <end position="207"/>
    </location>
</feature>
<reference evidence="4" key="1">
    <citation type="submission" date="2016-06" db="EMBL/GenBank/DDBJ databases">
        <title>De novo assembly and RNA-Seq shows season-dependent expression and editing in black bear kidneys.</title>
        <authorList>
            <person name="Korstanje R."/>
            <person name="Srivastava A."/>
            <person name="Sarsani V.K."/>
            <person name="Sheehan S.M."/>
            <person name="Seger R.L."/>
            <person name="Barter M.E."/>
            <person name="Lindqvist C."/>
            <person name="Brody L.C."/>
            <person name="Mullikin J.C."/>
        </authorList>
    </citation>
    <scope>NUCLEOTIDE SEQUENCE [LARGE SCALE GENOMIC DNA]</scope>
</reference>
<feature type="compositionally biased region" description="Pro residues" evidence="2">
    <location>
        <begin position="258"/>
        <end position="268"/>
    </location>
</feature>
<evidence type="ECO:0000313" key="3">
    <source>
        <dbReference type="Ensembl" id="ENSUAMP00000018171.1"/>
    </source>
</evidence>
<dbReference type="Proteomes" id="UP000291022">
    <property type="component" value="Unassembled WGS sequence"/>
</dbReference>
<evidence type="ECO:0000256" key="1">
    <source>
        <dbReference type="ARBA" id="ARBA00009550"/>
    </source>
</evidence>
<protein>
    <submittedName>
        <fullName evidence="3">Taxilin alpha</fullName>
    </submittedName>
</protein>
<name>A0A452RGV3_URSAM</name>
<reference evidence="3" key="2">
    <citation type="submission" date="2025-08" db="UniProtKB">
        <authorList>
            <consortium name="Ensembl"/>
        </authorList>
    </citation>
    <scope>IDENTIFICATION</scope>
</reference>
<evidence type="ECO:0000256" key="2">
    <source>
        <dbReference type="SAM" id="MobiDB-lite"/>
    </source>
</evidence>
<evidence type="ECO:0000313" key="4">
    <source>
        <dbReference type="Proteomes" id="UP000291022"/>
    </source>
</evidence>
<comment type="similarity">
    <text evidence="1">Belongs to the taxilin family.</text>
</comment>
<dbReference type="PANTHER" id="PTHR16127:SF12">
    <property type="entry name" value="ALPHA-TAXILIN"/>
    <property type="match status" value="1"/>
</dbReference>
<accession>A0A452RGV3</accession>
<dbReference type="GeneTree" id="ENSGT00940000158303"/>
<dbReference type="PANTHER" id="PTHR16127">
    <property type="entry name" value="TAXILIN"/>
    <property type="match status" value="1"/>
</dbReference>
<feature type="compositionally biased region" description="Basic and acidic residues" evidence="2">
    <location>
        <begin position="186"/>
        <end position="205"/>
    </location>
</feature>
<dbReference type="InterPro" id="IPR026183">
    <property type="entry name" value="Taxilin_fam"/>
</dbReference>
<dbReference type="Pfam" id="PF09728">
    <property type="entry name" value="Taxilin"/>
    <property type="match status" value="1"/>
</dbReference>
<feature type="region of interest" description="Disordered" evidence="2">
    <location>
        <begin position="251"/>
        <end position="284"/>
    </location>
</feature>
<feature type="compositionally biased region" description="Gly residues" evidence="2">
    <location>
        <begin position="14"/>
        <end position="26"/>
    </location>
</feature>
<sequence length="284" mass="31945">EGARGVGGLRARGGPTWGLGAGGGMGIERPPRQSPALSLSRALAAVRGPCSAGKRLREKGGLAAPLLERRPENLPGQCGPRPGEIPKEEGTCFRFLCFAGKEITLLMQTLNTLSTPEEKLAALCKKYAELLEEHRNSQKQMKLLQKKQSQLVQEKDHLRGEHSKAVLARSKLESLCRELQRHNRSLKEEGVQRAREEEEKRKEVTSHFQVTLNDIQLQMEQHNERNSKLRQENMELAERLKKLIEQYELREEVRRPARPTPPPGPLPFPSQDRADVPTCLSPLR</sequence>
<organism evidence="3 4">
    <name type="scientific">Ursus americanus</name>
    <name type="common">American black bear</name>
    <name type="synonym">Euarctos americanus</name>
    <dbReference type="NCBI Taxonomy" id="9643"/>
    <lineage>
        <taxon>Eukaryota</taxon>
        <taxon>Metazoa</taxon>
        <taxon>Chordata</taxon>
        <taxon>Craniata</taxon>
        <taxon>Vertebrata</taxon>
        <taxon>Euteleostomi</taxon>
        <taxon>Mammalia</taxon>
        <taxon>Eutheria</taxon>
        <taxon>Laurasiatheria</taxon>
        <taxon>Carnivora</taxon>
        <taxon>Caniformia</taxon>
        <taxon>Ursidae</taxon>
        <taxon>Ursus</taxon>
    </lineage>
</organism>
<keyword evidence="4" id="KW-1185">Reference proteome</keyword>
<dbReference type="Ensembl" id="ENSUAMT00000020342.1">
    <property type="protein sequence ID" value="ENSUAMP00000018171.1"/>
    <property type="gene ID" value="ENSUAMG00000014295.1"/>
</dbReference>
<proteinExistence type="inferred from homology"/>
<dbReference type="AlphaFoldDB" id="A0A452RGV3"/>
<reference evidence="3" key="3">
    <citation type="submission" date="2025-09" db="UniProtKB">
        <authorList>
            <consortium name="Ensembl"/>
        </authorList>
    </citation>
    <scope>IDENTIFICATION</scope>
</reference>
<gene>
    <name evidence="3" type="primary">TXLNA</name>
</gene>
<feature type="region of interest" description="Disordered" evidence="2">
    <location>
        <begin position="14"/>
        <end position="34"/>
    </location>
</feature>